<dbReference type="PANTHER" id="PTHR33336:SF3">
    <property type="entry name" value="ABM DOMAIN-CONTAINING PROTEIN"/>
    <property type="match status" value="1"/>
</dbReference>
<accession>A0A9E8RU61</accession>
<gene>
    <name evidence="2" type="ORF">OE104_09700</name>
</gene>
<reference evidence="2" key="1">
    <citation type="submission" date="2022-09" db="EMBL/GenBank/DDBJ databases">
        <title>Complete Genomes of Fervidibacillus albus and Fervidibacillus halotolerans isolated from tidal flat sediments.</title>
        <authorList>
            <person name="Kwon K.K."/>
            <person name="Yang S.-H."/>
            <person name="Park M.J."/>
            <person name="Oh H.-M."/>
        </authorList>
    </citation>
    <scope>NUCLEOTIDE SEQUENCE</scope>
    <source>
        <strain evidence="2">MEBiC13591</strain>
    </source>
</reference>
<sequence length="79" mass="9448">MEFVKSELLKLIEQTRKEEGCLQYDLHQDNTNPAIFVFDEKWQNRDLWQQHMKNEHLKAYSKATEGTIESFTVNEMSLL</sequence>
<keyword evidence="2" id="KW-0560">Oxidoreductase</keyword>
<dbReference type="KEGG" id="faf:OE104_09700"/>
<evidence type="ECO:0000313" key="3">
    <source>
        <dbReference type="Proteomes" id="UP001164718"/>
    </source>
</evidence>
<dbReference type="EMBL" id="CP106878">
    <property type="protein sequence ID" value="WAA08880.1"/>
    <property type="molecule type" value="Genomic_DNA"/>
</dbReference>
<dbReference type="PANTHER" id="PTHR33336">
    <property type="entry name" value="QUINOL MONOOXYGENASE YGIN-RELATED"/>
    <property type="match status" value="1"/>
</dbReference>
<dbReference type="InterPro" id="IPR007138">
    <property type="entry name" value="ABM_dom"/>
</dbReference>
<dbReference type="Pfam" id="PF03992">
    <property type="entry name" value="ABM"/>
    <property type="match status" value="1"/>
</dbReference>
<organism evidence="2 3">
    <name type="scientific">Fervidibacillus albus</name>
    <dbReference type="NCBI Taxonomy" id="2980026"/>
    <lineage>
        <taxon>Bacteria</taxon>
        <taxon>Bacillati</taxon>
        <taxon>Bacillota</taxon>
        <taxon>Bacilli</taxon>
        <taxon>Bacillales</taxon>
        <taxon>Bacillaceae</taxon>
        <taxon>Fervidibacillus</taxon>
    </lineage>
</organism>
<keyword evidence="2" id="KW-0503">Monooxygenase</keyword>
<dbReference type="Gene3D" id="3.30.70.100">
    <property type="match status" value="1"/>
</dbReference>
<feature type="domain" description="ABM" evidence="1">
    <location>
        <begin position="1"/>
        <end position="76"/>
    </location>
</feature>
<proteinExistence type="predicted"/>
<dbReference type="InterPro" id="IPR050744">
    <property type="entry name" value="AI-2_Isomerase_LsrG"/>
</dbReference>
<keyword evidence="3" id="KW-1185">Reference proteome</keyword>
<dbReference type="InterPro" id="IPR011008">
    <property type="entry name" value="Dimeric_a/b-barrel"/>
</dbReference>
<protein>
    <submittedName>
        <fullName evidence="2">Antibiotic biosynthesis monooxygenase</fullName>
    </submittedName>
</protein>
<dbReference type="GO" id="GO:0004497">
    <property type="term" value="F:monooxygenase activity"/>
    <property type="evidence" value="ECO:0007669"/>
    <property type="project" value="UniProtKB-KW"/>
</dbReference>
<dbReference type="SUPFAM" id="SSF54909">
    <property type="entry name" value="Dimeric alpha+beta barrel"/>
    <property type="match status" value="1"/>
</dbReference>
<evidence type="ECO:0000313" key="2">
    <source>
        <dbReference type="EMBL" id="WAA08880.1"/>
    </source>
</evidence>
<dbReference type="AlphaFoldDB" id="A0A9E8RU61"/>
<dbReference type="Proteomes" id="UP001164718">
    <property type="component" value="Chromosome"/>
</dbReference>
<evidence type="ECO:0000259" key="1">
    <source>
        <dbReference type="PROSITE" id="PS51725"/>
    </source>
</evidence>
<name>A0A9E8RU61_9BACI</name>
<dbReference type="PROSITE" id="PS51725">
    <property type="entry name" value="ABM"/>
    <property type="match status" value="1"/>
</dbReference>